<dbReference type="KEGG" id="cfus:CYFUS_000700"/>
<evidence type="ECO:0000259" key="1">
    <source>
        <dbReference type="Pfam" id="PF01433"/>
    </source>
</evidence>
<protein>
    <recommendedName>
        <fullName evidence="1">Peptidase M1 membrane alanine aminopeptidase domain-containing protein</fullName>
    </recommendedName>
</protein>
<dbReference type="Proteomes" id="UP000217257">
    <property type="component" value="Chromosome"/>
</dbReference>
<dbReference type="AlphaFoldDB" id="A0A250IVI1"/>
<proteinExistence type="predicted"/>
<dbReference type="Gene3D" id="1.10.390.10">
    <property type="entry name" value="Neutral Protease Domain 2"/>
    <property type="match status" value="1"/>
</dbReference>
<evidence type="ECO:0000313" key="2">
    <source>
        <dbReference type="EMBL" id="ATB35288.1"/>
    </source>
</evidence>
<reference evidence="2 3" key="1">
    <citation type="submission" date="2017-06" db="EMBL/GenBank/DDBJ databases">
        <title>Sequencing and comparative analysis of myxobacterial genomes.</title>
        <authorList>
            <person name="Rupp O."/>
            <person name="Goesmann A."/>
            <person name="Sogaard-Andersen L."/>
        </authorList>
    </citation>
    <scope>NUCLEOTIDE SEQUENCE [LARGE SCALE GENOMIC DNA]</scope>
    <source>
        <strain evidence="2 3">DSM 52655</strain>
    </source>
</reference>
<dbReference type="InterPro" id="IPR027268">
    <property type="entry name" value="Peptidase_M4/M1_CTD_sf"/>
</dbReference>
<dbReference type="GO" id="GO:0008270">
    <property type="term" value="F:zinc ion binding"/>
    <property type="evidence" value="ECO:0007669"/>
    <property type="project" value="InterPro"/>
</dbReference>
<accession>A0A250IVI1</accession>
<name>A0A250IVI1_9BACT</name>
<feature type="domain" description="Peptidase M1 membrane alanine aminopeptidase" evidence="1">
    <location>
        <begin position="310"/>
        <end position="476"/>
    </location>
</feature>
<dbReference type="InterPro" id="IPR014782">
    <property type="entry name" value="Peptidase_M1_dom"/>
</dbReference>
<sequence>MRVVASTDYKPRARGRLSTVLFLGGVLGSGCGAPDTEPTPGDGCSNTTCEPSVQGQDIIGDRQYNVLQYKYGIDLTSRQASSELVVQPSETIDCLSIPGPASVQNVSWQWGGTSVLQGFNWSNEHLNICSTSDVDGTRGPSIIKSTYTVPEATYDYSQVGFSRRQDFSGGQFTYLLGWVESCDLFGPCDDAADQLTRVSFTVDHPENQLVLCPGVRTTPSNRQTRCDLPANTKAPTYSSFAVASNPNWVETQFLTSPVNVKFYEVPNGRLIPALNRNDVSHFLGWITEQLGALPYGSELRIASGPTEWLGMEHPANIILRDDLPLLRKDYANMTMHTLMHEVVHQWAGNRTTLSSKWDFAWKEALADYMTYLYEEQYRGGEAGQTRAYWDRLARSATYYLQPQDNPAPNYITFVNSTYGSGPMILFLQLEPLIGKDKVLAGIKSFLSASAARSIDDLRVAMQNASGKDLTPYFNAWVKRSGEPNWPYYVDNGWKRTNGKLTFKVLQQSDIYYPGYVEVEVSFHDRTDKRIGLAKFELTGQNKEVSVEVAIGDGWEPSGFVVDPYNKFVNSKLMGLVAEPEPIRWRL</sequence>
<dbReference type="RefSeq" id="WP_095983939.1">
    <property type="nucleotide sequence ID" value="NZ_CP022098.1"/>
</dbReference>
<gene>
    <name evidence="2" type="ORF">CYFUS_000700</name>
</gene>
<dbReference type="SUPFAM" id="SSF55486">
    <property type="entry name" value="Metalloproteases ('zincins'), catalytic domain"/>
    <property type="match status" value="1"/>
</dbReference>
<evidence type="ECO:0000313" key="3">
    <source>
        <dbReference type="Proteomes" id="UP000217257"/>
    </source>
</evidence>
<dbReference type="PROSITE" id="PS51257">
    <property type="entry name" value="PROKAR_LIPOPROTEIN"/>
    <property type="match status" value="1"/>
</dbReference>
<dbReference type="Pfam" id="PF01433">
    <property type="entry name" value="Peptidase_M1"/>
    <property type="match status" value="1"/>
</dbReference>
<dbReference type="GO" id="GO:0008237">
    <property type="term" value="F:metallopeptidase activity"/>
    <property type="evidence" value="ECO:0007669"/>
    <property type="project" value="InterPro"/>
</dbReference>
<dbReference type="EMBL" id="CP022098">
    <property type="protein sequence ID" value="ATB35288.1"/>
    <property type="molecule type" value="Genomic_DNA"/>
</dbReference>
<organism evidence="2 3">
    <name type="scientific">Cystobacter fuscus</name>
    <dbReference type="NCBI Taxonomy" id="43"/>
    <lineage>
        <taxon>Bacteria</taxon>
        <taxon>Pseudomonadati</taxon>
        <taxon>Myxococcota</taxon>
        <taxon>Myxococcia</taxon>
        <taxon>Myxococcales</taxon>
        <taxon>Cystobacterineae</taxon>
        <taxon>Archangiaceae</taxon>
        <taxon>Cystobacter</taxon>
    </lineage>
</organism>